<gene>
    <name evidence="4" type="ORF">QJS10_CPA08g01193</name>
</gene>
<feature type="region of interest" description="Disordered" evidence="1">
    <location>
        <begin position="169"/>
        <end position="195"/>
    </location>
</feature>
<feature type="region of interest" description="Disordered" evidence="1">
    <location>
        <begin position="220"/>
        <end position="304"/>
    </location>
</feature>
<evidence type="ECO:0000313" key="5">
    <source>
        <dbReference type="Proteomes" id="UP001180020"/>
    </source>
</evidence>
<protein>
    <submittedName>
        <fullName evidence="4">Uncharacterized protein</fullName>
    </submittedName>
</protein>
<evidence type="ECO:0000313" key="4">
    <source>
        <dbReference type="EMBL" id="KAK1309953.1"/>
    </source>
</evidence>
<proteinExistence type="predicted"/>
<organism evidence="4 5">
    <name type="scientific">Acorus calamus</name>
    <name type="common">Sweet flag</name>
    <dbReference type="NCBI Taxonomy" id="4465"/>
    <lineage>
        <taxon>Eukaryota</taxon>
        <taxon>Viridiplantae</taxon>
        <taxon>Streptophyta</taxon>
        <taxon>Embryophyta</taxon>
        <taxon>Tracheophyta</taxon>
        <taxon>Spermatophyta</taxon>
        <taxon>Magnoliopsida</taxon>
        <taxon>Liliopsida</taxon>
        <taxon>Acoraceae</taxon>
        <taxon>Acorus</taxon>
    </lineage>
</organism>
<dbReference type="PANTHER" id="PTHR21450:SF2">
    <property type="entry name" value="FAMILY PROTEIN, PUTATIVE (DUF630 AND DUF632)-RELATED"/>
    <property type="match status" value="1"/>
</dbReference>
<name>A0AAV9EC95_ACOCL</name>
<dbReference type="Proteomes" id="UP001180020">
    <property type="component" value="Unassembled WGS sequence"/>
</dbReference>
<dbReference type="InterPro" id="IPR006868">
    <property type="entry name" value="DUF630"/>
</dbReference>
<keyword evidence="5" id="KW-1185">Reference proteome</keyword>
<comment type="caution">
    <text evidence="4">The sequence shown here is derived from an EMBL/GenBank/DDBJ whole genome shotgun (WGS) entry which is preliminary data.</text>
</comment>
<evidence type="ECO:0000259" key="2">
    <source>
        <dbReference type="Pfam" id="PF04782"/>
    </source>
</evidence>
<feature type="domain" description="DUF630" evidence="3">
    <location>
        <begin position="1"/>
        <end position="58"/>
    </location>
</feature>
<reference evidence="4" key="1">
    <citation type="journal article" date="2023" name="Nat. Commun.">
        <title>Diploid and tetraploid genomes of Acorus and the evolution of monocots.</title>
        <authorList>
            <person name="Ma L."/>
            <person name="Liu K.W."/>
            <person name="Li Z."/>
            <person name="Hsiao Y.Y."/>
            <person name="Qi Y."/>
            <person name="Fu T."/>
            <person name="Tang G.D."/>
            <person name="Zhang D."/>
            <person name="Sun W.H."/>
            <person name="Liu D.K."/>
            <person name="Li Y."/>
            <person name="Chen G.Z."/>
            <person name="Liu X.D."/>
            <person name="Liao X.Y."/>
            <person name="Jiang Y.T."/>
            <person name="Yu X."/>
            <person name="Hao Y."/>
            <person name="Huang J."/>
            <person name="Zhao X.W."/>
            <person name="Ke S."/>
            <person name="Chen Y.Y."/>
            <person name="Wu W.L."/>
            <person name="Hsu J.L."/>
            <person name="Lin Y.F."/>
            <person name="Huang M.D."/>
            <person name="Li C.Y."/>
            <person name="Huang L."/>
            <person name="Wang Z.W."/>
            <person name="Zhao X."/>
            <person name="Zhong W.Y."/>
            <person name="Peng D.H."/>
            <person name="Ahmad S."/>
            <person name="Lan S."/>
            <person name="Zhang J.S."/>
            <person name="Tsai W.C."/>
            <person name="Van de Peer Y."/>
            <person name="Liu Z.J."/>
        </authorList>
    </citation>
    <scope>NUCLEOTIDE SEQUENCE</scope>
    <source>
        <strain evidence="4">CP</strain>
    </source>
</reference>
<feature type="domain" description="DUF632" evidence="2">
    <location>
        <begin position="334"/>
        <end position="650"/>
    </location>
</feature>
<dbReference type="InterPro" id="IPR006867">
    <property type="entry name" value="DUF632"/>
</dbReference>
<evidence type="ECO:0000259" key="3">
    <source>
        <dbReference type="Pfam" id="PF04783"/>
    </source>
</evidence>
<dbReference type="Pfam" id="PF04783">
    <property type="entry name" value="DUF630"/>
    <property type="match status" value="1"/>
</dbReference>
<feature type="compositionally biased region" description="Low complexity" evidence="1">
    <location>
        <begin position="88"/>
        <end position="103"/>
    </location>
</feature>
<dbReference type="PANTHER" id="PTHR21450">
    <property type="entry name" value="PROTEIN ALTERED PHOSPHATE STARVATION RESPONSE 1"/>
    <property type="match status" value="1"/>
</dbReference>
<sequence>MGCGGSKVDDLPLVTMCRDRRRLIRAAADLRYDFAAANSSYFRSLPSVGSALHRFVIEELSISAASSSSSPPPPSPVLTLPSDEGKSKSASSSSSLSHLPSSGEGSGHLDLSSEASSPAHPSSASPYEYYNGGFTTAIPSVVYARSRAASPETETFEWSTNPVYYYNGGGGGASPPPEARPAVPPPPPPAAEGSAWDFLNPFGAYEEMYNGFSQVRFGGASSEISSPDSSEVRRREGIPNLEEEEEIVSDAHVDLRGSGESSSKVVDADVLEEKQRKSSSESRKSETPATAGEEESVRKKGVSFEVEPSVAEATEFTRDSSLTALPTHGTRDVLEVVKEIKQRFESASDCGAEVSAMLEAGKLPYHCRGGVLGVIYSRIWDSLALSLWTSSRSVSRNSRYARRTASSYRGDAKKVNGMKSGSLSSTLAKLYEWEKKLYKEVKDEEKMRVSYERKCKQLKILDDRGAESTKIEAIQASITKLLTKLSITIKSIDAISHRIHKLRDEELQPQLSELVEGLIRMWKSMLDCHQKQFQAIIESKNHRIMAKTMMRGDSKPKATMEFESELLDWCSHFNCWIATQKSYIEALNGWLRKCLFHEPEVTADGEVPFSPGKLGAPAVFIICNDWCTAMERISEDEVKRSMHAFADNLRRLWEIQDEEQRQRLKAEYLSRDFKRRLDSLHVNGVNGDASVRTAVSVVSNSETSVDDHVSALDMMRKRRDEERAKHVETIKHVHEAASGSLRTGLIPIFDALNNFSSEALKAYGEVRIPTKVENTS</sequence>
<feature type="region of interest" description="Disordered" evidence="1">
    <location>
        <begin position="63"/>
        <end position="122"/>
    </location>
</feature>
<feature type="compositionally biased region" description="Pro residues" evidence="1">
    <location>
        <begin position="174"/>
        <end position="190"/>
    </location>
</feature>
<accession>A0AAV9EC95</accession>
<evidence type="ECO:0000256" key="1">
    <source>
        <dbReference type="SAM" id="MobiDB-lite"/>
    </source>
</evidence>
<dbReference type="Pfam" id="PF04782">
    <property type="entry name" value="DUF632"/>
    <property type="match status" value="1"/>
</dbReference>
<dbReference type="EMBL" id="JAUJYO010000008">
    <property type="protein sequence ID" value="KAK1309953.1"/>
    <property type="molecule type" value="Genomic_DNA"/>
</dbReference>
<dbReference type="AlphaFoldDB" id="A0AAV9EC95"/>
<feature type="compositionally biased region" description="Basic and acidic residues" evidence="1">
    <location>
        <begin position="271"/>
        <end position="286"/>
    </location>
</feature>
<reference evidence="4" key="2">
    <citation type="submission" date="2023-06" db="EMBL/GenBank/DDBJ databases">
        <authorList>
            <person name="Ma L."/>
            <person name="Liu K.-W."/>
            <person name="Li Z."/>
            <person name="Hsiao Y.-Y."/>
            <person name="Qi Y."/>
            <person name="Fu T."/>
            <person name="Tang G."/>
            <person name="Zhang D."/>
            <person name="Sun W.-H."/>
            <person name="Liu D.-K."/>
            <person name="Li Y."/>
            <person name="Chen G.-Z."/>
            <person name="Liu X.-D."/>
            <person name="Liao X.-Y."/>
            <person name="Jiang Y.-T."/>
            <person name="Yu X."/>
            <person name="Hao Y."/>
            <person name="Huang J."/>
            <person name="Zhao X.-W."/>
            <person name="Ke S."/>
            <person name="Chen Y.-Y."/>
            <person name="Wu W.-L."/>
            <person name="Hsu J.-L."/>
            <person name="Lin Y.-F."/>
            <person name="Huang M.-D."/>
            <person name="Li C.-Y."/>
            <person name="Huang L."/>
            <person name="Wang Z.-W."/>
            <person name="Zhao X."/>
            <person name="Zhong W.-Y."/>
            <person name="Peng D.-H."/>
            <person name="Ahmad S."/>
            <person name="Lan S."/>
            <person name="Zhang J.-S."/>
            <person name="Tsai W.-C."/>
            <person name="Van De Peer Y."/>
            <person name="Liu Z.-J."/>
        </authorList>
    </citation>
    <scope>NUCLEOTIDE SEQUENCE</scope>
    <source>
        <strain evidence="4">CP</strain>
        <tissue evidence="4">Leaves</tissue>
    </source>
</reference>
<feature type="compositionally biased region" description="Low complexity" evidence="1">
    <location>
        <begin position="112"/>
        <end position="122"/>
    </location>
</feature>